<gene>
    <name evidence="2" type="ORF">N7456_011965</name>
</gene>
<reference evidence="2" key="1">
    <citation type="submission" date="2022-11" db="EMBL/GenBank/DDBJ databases">
        <authorList>
            <person name="Petersen C."/>
        </authorList>
    </citation>
    <scope>NUCLEOTIDE SEQUENCE</scope>
    <source>
        <strain evidence="2">IBT 30069</strain>
    </source>
</reference>
<proteinExistence type="predicted"/>
<dbReference type="EMBL" id="JAPQKH010000007">
    <property type="protein sequence ID" value="KAJ5088349.1"/>
    <property type="molecule type" value="Genomic_DNA"/>
</dbReference>
<dbReference type="Pfam" id="PF24809">
    <property type="entry name" value="DUF7708"/>
    <property type="match status" value="1"/>
</dbReference>
<protein>
    <recommendedName>
        <fullName evidence="1">DUF7708 domain-containing protein</fullName>
    </recommendedName>
</protein>
<sequence>MEEDFARPDESTRLVDCANEFRIHIQSFLARTTDIETREVLSGRSTWEDIQREASEALVKYQNDGKTWRHPFQTAGRAFSSVSSRLEFLLELLPNGDYGSLLFAGLRLVFNAAKRMQAIRESVMKSFSSLSETIDSTYHYIRVYSGDYILRQRSEDLYIAILEAVRGVTIWLTANPLAQSFKAFFQQNDYGKKLEAKMTTSIQDKASKFEERVQVLLHIKVQNIDQNVISVKHDITEVISDLREKGTTMASLEEMLRGLKLDLDCSLPQLCIHFLCLFC</sequence>
<dbReference type="PANTHER" id="PTHR40619">
    <property type="entry name" value="FUNGAL STAND N-TERMINAL GOODBYE DOMAIN-CONTAINING PROTEIN"/>
    <property type="match status" value="1"/>
</dbReference>
<dbReference type="PANTHER" id="PTHR40619:SF3">
    <property type="entry name" value="FUNGAL STAND N-TERMINAL GOODBYE DOMAIN-CONTAINING PROTEIN"/>
    <property type="match status" value="1"/>
</dbReference>
<accession>A0A9W9K078</accession>
<dbReference type="AlphaFoldDB" id="A0A9W9K078"/>
<organism evidence="2 3">
    <name type="scientific">Penicillium angulare</name>
    <dbReference type="NCBI Taxonomy" id="116970"/>
    <lineage>
        <taxon>Eukaryota</taxon>
        <taxon>Fungi</taxon>
        <taxon>Dikarya</taxon>
        <taxon>Ascomycota</taxon>
        <taxon>Pezizomycotina</taxon>
        <taxon>Eurotiomycetes</taxon>
        <taxon>Eurotiomycetidae</taxon>
        <taxon>Eurotiales</taxon>
        <taxon>Aspergillaceae</taxon>
        <taxon>Penicillium</taxon>
    </lineage>
</organism>
<dbReference type="Proteomes" id="UP001149165">
    <property type="component" value="Unassembled WGS sequence"/>
</dbReference>
<feature type="domain" description="DUF7708" evidence="1">
    <location>
        <begin position="96"/>
        <end position="189"/>
    </location>
</feature>
<reference evidence="2" key="2">
    <citation type="journal article" date="2023" name="IMA Fungus">
        <title>Comparative genomic study of the Penicillium genus elucidates a diverse pangenome and 15 lateral gene transfer events.</title>
        <authorList>
            <person name="Petersen C."/>
            <person name="Sorensen T."/>
            <person name="Nielsen M.R."/>
            <person name="Sondergaard T.E."/>
            <person name="Sorensen J.L."/>
            <person name="Fitzpatrick D.A."/>
            <person name="Frisvad J.C."/>
            <person name="Nielsen K.L."/>
        </authorList>
    </citation>
    <scope>NUCLEOTIDE SEQUENCE</scope>
    <source>
        <strain evidence="2">IBT 30069</strain>
    </source>
</reference>
<evidence type="ECO:0000259" key="1">
    <source>
        <dbReference type="Pfam" id="PF24809"/>
    </source>
</evidence>
<evidence type="ECO:0000313" key="3">
    <source>
        <dbReference type="Proteomes" id="UP001149165"/>
    </source>
</evidence>
<name>A0A9W9K078_9EURO</name>
<evidence type="ECO:0000313" key="2">
    <source>
        <dbReference type="EMBL" id="KAJ5088349.1"/>
    </source>
</evidence>
<dbReference type="OrthoDB" id="5419927at2759"/>
<dbReference type="InterPro" id="IPR056125">
    <property type="entry name" value="DUF7708"/>
</dbReference>
<keyword evidence="3" id="KW-1185">Reference proteome</keyword>
<comment type="caution">
    <text evidence="2">The sequence shown here is derived from an EMBL/GenBank/DDBJ whole genome shotgun (WGS) entry which is preliminary data.</text>
</comment>